<dbReference type="Pfam" id="PF03737">
    <property type="entry name" value="RraA-like"/>
    <property type="match status" value="1"/>
</dbReference>
<evidence type="ECO:0000313" key="3">
    <source>
        <dbReference type="Proteomes" id="UP000054911"/>
    </source>
</evidence>
<dbReference type="PANTHER" id="PTHR33254">
    <property type="entry name" value="4-HYDROXY-4-METHYL-2-OXOGLUTARATE ALDOLASE 3-RELATED"/>
    <property type="match status" value="1"/>
</dbReference>
<dbReference type="RefSeq" id="WP_061177121.1">
    <property type="nucleotide sequence ID" value="NZ_FCOE02000017.1"/>
</dbReference>
<dbReference type="InterPro" id="IPR036704">
    <property type="entry name" value="RraA/RraA-like_sf"/>
</dbReference>
<dbReference type="InterPro" id="IPR005493">
    <property type="entry name" value="RraA/RraA-like"/>
</dbReference>
<sequence length="244" mass="26026">MTTTDIAISDETIELLRHVSTATLTTQLFKRGLRNVFLQGVAPLVKPAKGAPNMVGPAFTLRNIPAREDIDHVGVFQDPDHPQRKAVETAPPGSVLVQDCRGERSVASTGSILTTRLKIRGVAGMVSDGCVRDSGTIGDIGLPLFCAGASAPLNLAKHHAVDMDVPIACGGVAVYPGDIVVGDVDGVVIVPRYLAEEVARDATEQEVMEEFLSARVEGGAVLRGTYPPSEETLAAYRQWRSERE</sequence>
<reference evidence="2" key="1">
    <citation type="submission" date="2016-01" db="EMBL/GenBank/DDBJ databases">
        <authorList>
            <person name="Peeters C."/>
        </authorList>
    </citation>
    <scope>NUCLEOTIDE SEQUENCE [LARGE SCALE GENOMIC DNA]</scope>
    <source>
        <strain evidence="2">LMG 29323</strain>
    </source>
</reference>
<keyword evidence="3" id="KW-1185">Reference proteome</keyword>
<name>A0A158C7J6_9BURK</name>
<dbReference type="GO" id="GO:0046872">
    <property type="term" value="F:metal ion binding"/>
    <property type="evidence" value="ECO:0007669"/>
    <property type="project" value="UniProtKB-KW"/>
</dbReference>
<dbReference type="NCBIfam" id="NF006093">
    <property type="entry name" value="PRK08245.1"/>
    <property type="match status" value="1"/>
</dbReference>
<dbReference type="GO" id="GO:0016740">
    <property type="term" value="F:transferase activity"/>
    <property type="evidence" value="ECO:0007669"/>
    <property type="project" value="UniProtKB-KW"/>
</dbReference>
<keyword evidence="2" id="KW-0808">Transferase</keyword>
<dbReference type="PANTHER" id="PTHR33254:SF16">
    <property type="entry name" value="BLR3842 PROTEIN"/>
    <property type="match status" value="1"/>
</dbReference>
<evidence type="ECO:0000313" key="2">
    <source>
        <dbReference type="EMBL" id="SAK78241.1"/>
    </source>
</evidence>
<dbReference type="OrthoDB" id="9805307at2"/>
<organism evidence="2 3">
    <name type="scientific">Caballeronia pedi</name>
    <dbReference type="NCBI Taxonomy" id="1777141"/>
    <lineage>
        <taxon>Bacteria</taxon>
        <taxon>Pseudomonadati</taxon>
        <taxon>Pseudomonadota</taxon>
        <taxon>Betaproteobacteria</taxon>
        <taxon>Burkholderiales</taxon>
        <taxon>Burkholderiaceae</taxon>
        <taxon>Caballeronia</taxon>
    </lineage>
</organism>
<evidence type="ECO:0000256" key="1">
    <source>
        <dbReference type="PIRSR" id="PIRSR605493-1"/>
    </source>
</evidence>
<feature type="binding site" evidence="1">
    <location>
        <position position="132"/>
    </location>
    <ligand>
        <name>substrate</name>
    </ligand>
</feature>
<keyword evidence="1" id="KW-0479">Metal-binding</keyword>
<gene>
    <name evidence="2" type="ORF">AWB80_04738</name>
</gene>
<dbReference type="Proteomes" id="UP000054911">
    <property type="component" value="Unassembled WGS sequence"/>
</dbReference>
<dbReference type="SUPFAM" id="SSF89562">
    <property type="entry name" value="RraA-like"/>
    <property type="match status" value="1"/>
</dbReference>
<keyword evidence="1" id="KW-0460">Magnesium</keyword>
<dbReference type="CDD" id="cd16841">
    <property type="entry name" value="RraA_family"/>
    <property type="match status" value="1"/>
</dbReference>
<dbReference type="STRING" id="1777141.AWB80_04738"/>
<proteinExistence type="predicted"/>
<dbReference type="EMBL" id="FCOE02000017">
    <property type="protein sequence ID" value="SAK78241.1"/>
    <property type="molecule type" value="Genomic_DNA"/>
</dbReference>
<protein>
    <submittedName>
        <fullName evidence="2">Transferase</fullName>
    </submittedName>
</protein>
<feature type="binding site" evidence="1">
    <location>
        <position position="133"/>
    </location>
    <ligand>
        <name>Mg(2+)</name>
        <dbReference type="ChEBI" id="CHEBI:18420"/>
    </ligand>
</feature>
<feature type="binding site" evidence="1">
    <location>
        <begin position="110"/>
        <end position="113"/>
    </location>
    <ligand>
        <name>substrate</name>
    </ligand>
</feature>
<dbReference type="AlphaFoldDB" id="A0A158C7J6"/>
<comment type="cofactor">
    <cofactor evidence="1">
        <name>Mg(2+)</name>
        <dbReference type="ChEBI" id="CHEBI:18420"/>
    </cofactor>
</comment>
<dbReference type="Gene3D" id="3.50.30.40">
    <property type="entry name" value="Ribonuclease E inhibitor RraA/RraA-like"/>
    <property type="match status" value="1"/>
</dbReference>
<accession>A0A158C7J6</accession>
<comment type="caution">
    <text evidence="2">The sequence shown here is derived from an EMBL/GenBank/DDBJ whole genome shotgun (WGS) entry which is preliminary data.</text>
</comment>